<proteinExistence type="predicted"/>
<comment type="subcellular location">
    <subcellularLocation>
        <location evidence="1">Secreted</location>
        <location evidence="1">Extracellular space</location>
        <location evidence="1">Extracellular matrix</location>
        <location evidence="1">Basement membrane</location>
    </subcellularLocation>
</comment>
<dbReference type="InterPro" id="IPR000742">
    <property type="entry name" value="EGF"/>
</dbReference>
<dbReference type="SMART" id="SM00539">
    <property type="entry name" value="NIDO"/>
    <property type="match status" value="1"/>
</dbReference>
<dbReference type="PROSITE" id="PS51220">
    <property type="entry name" value="NIDO"/>
    <property type="match status" value="1"/>
</dbReference>
<dbReference type="InterPro" id="IPR050778">
    <property type="entry name" value="Cueball_EGF_LRP_Nidogen"/>
</dbReference>
<dbReference type="InterPro" id="IPR009017">
    <property type="entry name" value="GFP"/>
</dbReference>
<dbReference type="InterPro" id="IPR011042">
    <property type="entry name" value="6-blade_b-propeller_TolB-like"/>
</dbReference>
<keyword evidence="8" id="KW-0084">Basement membrane</keyword>
<gene>
    <name evidence="19" type="primary">RvY_07242-1</name>
    <name evidence="19" type="synonym">RvY_07242.1</name>
    <name evidence="19" type="ORF">RvY_07242</name>
</gene>
<dbReference type="FunFam" id="2.10.25.10:FF:000038">
    <property type="entry name" value="Fibrillin 2"/>
    <property type="match status" value="1"/>
</dbReference>
<dbReference type="SMART" id="SM00682">
    <property type="entry name" value="G2F"/>
    <property type="match status" value="1"/>
</dbReference>
<dbReference type="InterPro" id="IPR024731">
    <property type="entry name" value="NELL2-like_EGF"/>
</dbReference>
<evidence type="ECO:0000256" key="13">
    <source>
        <dbReference type="PROSITE-ProRule" id="PRU00461"/>
    </source>
</evidence>
<keyword evidence="6" id="KW-0677">Repeat</keyword>
<dbReference type="OrthoDB" id="6375837at2759"/>
<evidence type="ECO:0000256" key="4">
    <source>
        <dbReference type="ARBA" id="ARBA00022536"/>
    </source>
</evidence>
<feature type="domain" description="Nidogen G2 beta-barrel" evidence="17">
    <location>
        <begin position="383"/>
        <end position="605"/>
    </location>
</feature>
<dbReference type="Pfam" id="PF07474">
    <property type="entry name" value="G2F"/>
    <property type="match status" value="1"/>
</dbReference>
<evidence type="ECO:0000256" key="6">
    <source>
        <dbReference type="ARBA" id="ARBA00022737"/>
    </source>
</evidence>
<keyword evidence="5 15" id="KW-0732">Signal</keyword>
<dbReference type="PANTHER" id="PTHR46513:SF13">
    <property type="entry name" value="EGF-LIKE DOMAIN-CONTAINING PROTEIN"/>
    <property type="match status" value="1"/>
</dbReference>
<evidence type="ECO:0000256" key="3">
    <source>
        <dbReference type="ARBA" id="ARBA00022530"/>
    </source>
</evidence>
<dbReference type="EMBL" id="BDGG01000003">
    <property type="protein sequence ID" value="GAU95659.1"/>
    <property type="molecule type" value="Genomic_DNA"/>
</dbReference>
<feature type="signal peptide" evidence="15">
    <location>
        <begin position="1"/>
        <end position="26"/>
    </location>
</feature>
<dbReference type="GO" id="GO:0060070">
    <property type="term" value="P:canonical Wnt signaling pathway"/>
    <property type="evidence" value="ECO:0007669"/>
    <property type="project" value="TreeGrafter"/>
</dbReference>
<keyword evidence="9" id="KW-0130">Cell adhesion</keyword>
<dbReference type="Gene3D" id="2.120.10.30">
    <property type="entry name" value="TolB, C-terminal domain"/>
    <property type="match status" value="1"/>
</dbReference>
<comment type="caution">
    <text evidence="12">Lacks conserved residue(s) required for the propagation of feature annotation.</text>
</comment>
<evidence type="ECO:0000256" key="7">
    <source>
        <dbReference type="ARBA" id="ARBA00022837"/>
    </source>
</evidence>
<evidence type="ECO:0000256" key="11">
    <source>
        <dbReference type="ARBA" id="ARBA00023180"/>
    </source>
</evidence>
<dbReference type="InterPro" id="IPR000033">
    <property type="entry name" value="LDLR_classB_rpt"/>
</dbReference>
<keyword evidence="3" id="KW-0272">Extracellular matrix</keyword>
<dbReference type="SMART" id="SM00179">
    <property type="entry name" value="EGF_CA"/>
    <property type="match status" value="3"/>
</dbReference>
<dbReference type="SMART" id="SM00135">
    <property type="entry name" value="LY"/>
    <property type="match status" value="5"/>
</dbReference>
<keyword evidence="7" id="KW-0106">Calcium</keyword>
<dbReference type="SUPFAM" id="SSF57184">
    <property type="entry name" value="Growth factor receptor domain"/>
    <property type="match status" value="1"/>
</dbReference>
<evidence type="ECO:0008006" key="21">
    <source>
        <dbReference type="Google" id="ProtNLM"/>
    </source>
</evidence>
<evidence type="ECO:0000256" key="12">
    <source>
        <dbReference type="PROSITE-ProRule" id="PRU00076"/>
    </source>
</evidence>
<feature type="repeat" description="LDL-receptor class B" evidence="13">
    <location>
        <begin position="888"/>
        <end position="929"/>
    </location>
</feature>
<comment type="caution">
    <text evidence="19">The sequence shown here is derived from an EMBL/GenBank/DDBJ whole genome shotgun (WGS) entry which is preliminary data.</text>
</comment>
<keyword evidence="20" id="KW-1185">Reference proteome</keyword>
<dbReference type="Gene3D" id="2.10.25.10">
    <property type="entry name" value="Laminin"/>
    <property type="match status" value="5"/>
</dbReference>
<dbReference type="GO" id="GO:0005604">
    <property type="term" value="C:basement membrane"/>
    <property type="evidence" value="ECO:0007669"/>
    <property type="project" value="UniProtKB-SubCell"/>
</dbReference>
<feature type="disulfide bond" evidence="12">
    <location>
        <begin position="703"/>
        <end position="720"/>
    </location>
</feature>
<dbReference type="Pfam" id="PF00058">
    <property type="entry name" value="Ldl_recept_b"/>
    <property type="match status" value="2"/>
</dbReference>
<evidence type="ECO:0000256" key="14">
    <source>
        <dbReference type="SAM" id="MobiDB-lite"/>
    </source>
</evidence>
<evidence type="ECO:0000259" key="17">
    <source>
        <dbReference type="PROSITE" id="PS50993"/>
    </source>
</evidence>
<keyword evidence="10 12" id="KW-1015">Disulfide bond</keyword>
<dbReference type="GO" id="GO:0042813">
    <property type="term" value="F:Wnt receptor activity"/>
    <property type="evidence" value="ECO:0007669"/>
    <property type="project" value="TreeGrafter"/>
</dbReference>
<feature type="compositionally biased region" description="Basic and acidic residues" evidence="14">
    <location>
        <begin position="277"/>
        <end position="298"/>
    </location>
</feature>
<feature type="domain" description="EGF-like" evidence="16">
    <location>
        <begin position="693"/>
        <end position="734"/>
    </location>
</feature>
<dbReference type="PROSITE" id="PS50993">
    <property type="entry name" value="NIDOGEN_G2"/>
    <property type="match status" value="1"/>
</dbReference>
<dbReference type="GO" id="GO:0005509">
    <property type="term" value="F:calcium ion binding"/>
    <property type="evidence" value="ECO:0007669"/>
    <property type="project" value="InterPro"/>
</dbReference>
<dbReference type="FunFam" id="2.120.10.30:FF:000241">
    <property type="entry name" value="Low-density lipoprotein receptor-related protein 6"/>
    <property type="match status" value="1"/>
</dbReference>
<reference evidence="19 20" key="1">
    <citation type="journal article" date="2016" name="Nat. Commun.">
        <title>Extremotolerant tardigrade genome and improved radiotolerance of human cultured cells by tardigrade-unique protein.</title>
        <authorList>
            <person name="Hashimoto T."/>
            <person name="Horikawa D.D."/>
            <person name="Saito Y."/>
            <person name="Kuwahara H."/>
            <person name="Kozuka-Hata H."/>
            <person name="Shin-I T."/>
            <person name="Minakuchi Y."/>
            <person name="Ohishi K."/>
            <person name="Motoyama A."/>
            <person name="Aizu T."/>
            <person name="Enomoto A."/>
            <person name="Kondo K."/>
            <person name="Tanaka S."/>
            <person name="Hara Y."/>
            <person name="Koshikawa S."/>
            <person name="Sagara H."/>
            <person name="Miura T."/>
            <person name="Yokobori S."/>
            <person name="Miyagawa K."/>
            <person name="Suzuki Y."/>
            <person name="Kubo T."/>
            <person name="Oyama M."/>
            <person name="Kohara Y."/>
            <person name="Fujiyama A."/>
            <person name="Arakawa K."/>
            <person name="Katayama T."/>
            <person name="Toyoda A."/>
            <person name="Kunieda T."/>
        </authorList>
    </citation>
    <scope>NUCLEOTIDE SEQUENCE [LARGE SCALE GENOMIC DNA]</scope>
    <source>
        <strain evidence="19 20">YOKOZUNA-1</strain>
    </source>
</reference>
<evidence type="ECO:0000313" key="19">
    <source>
        <dbReference type="EMBL" id="GAU95659.1"/>
    </source>
</evidence>
<evidence type="ECO:0000256" key="15">
    <source>
        <dbReference type="SAM" id="SignalP"/>
    </source>
</evidence>
<dbReference type="PROSITE" id="PS01187">
    <property type="entry name" value="EGF_CA"/>
    <property type="match status" value="1"/>
</dbReference>
<dbReference type="PROSITE" id="PS01186">
    <property type="entry name" value="EGF_2"/>
    <property type="match status" value="4"/>
</dbReference>
<dbReference type="GO" id="GO:0007160">
    <property type="term" value="P:cell-matrix adhesion"/>
    <property type="evidence" value="ECO:0007669"/>
    <property type="project" value="InterPro"/>
</dbReference>
<feature type="repeat" description="LDL-receptor class B" evidence="13">
    <location>
        <begin position="930"/>
        <end position="974"/>
    </location>
</feature>
<keyword evidence="4 12" id="KW-0245">EGF-like domain</keyword>
<dbReference type="Pfam" id="PF12947">
    <property type="entry name" value="EGF_3"/>
    <property type="match status" value="1"/>
</dbReference>
<dbReference type="GO" id="GO:0005886">
    <property type="term" value="C:plasma membrane"/>
    <property type="evidence" value="ECO:0007669"/>
    <property type="project" value="TreeGrafter"/>
</dbReference>
<dbReference type="Pfam" id="PF06119">
    <property type="entry name" value="NIDO"/>
    <property type="match status" value="1"/>
</dbReference>
<accession>A0A1D1V1E2</accession>
<dbReference type="InterPro" id="IPR006605">
    <property type="entry name" value="G2_nidogen/fibulin_G2F"/>
</dbReference>
<feature type="domain" description="EGF-like" evidence="16">
    <location>
        <begin position="795"/>
        <end position="836"/>
    </location>
</feature>
<evidence type="ECO:0000256" key="8">
    <source>
        <dbReference type="ARBA" id="ARBA00022869"/>
    </source>
</evidence>
<organism evidence="19 20">
    <name type="scientific">Ramazzottius varieornatus</name>
    <name type="common">Water bear</name>
    <name type="synonym">Tardigrade</name>
    <dbReference type="NCBI Taxonomy" id="947166"/>
    <lineage>
        <taxon>Eukaryota</taxon>
        <taxon>Metazoa</taxon>
        <taxon>Ecdysozoa</taxon>
        <taxon>Tardigrada</taxon>
        <taxon>Eutardigrada</taxon>
        <taxon>Parachela</taxon>
        <taxon>Hypsibioidea</taxon>
        <taxon>Ramazzottiidae</taxon>
        <taxon>Ramazzottius</taxon>
    </lineage>
</organism>
<dbReference type="CDD" id="cd00054">
    <property type="entry name" value="EGF_CA"/>
    <property type="match status" value="1"/>
</dbReference>
<evidence type="ECO:0000256" key="9">
    <source>
        <dbReference type="ARBA" id="ARBA00022889"/>
    </source>
</evidence>
<keyword evidence="2" id="KW-0964">Secreted</keyword>
<feature type="domain" description="EGF-like" evidence="16">
    <location>
        <begin position="649"/>
        <end position="688"/>
    </location>
</feature>
<dbReference type="InterPro" id="IPR001881">
    <property type="entry name" value="EGF-like_Ca-bd_dom"/>
</dbReference>
<dbReference type="InterPro" id="IPR003886">
    <property type="entry name" value="NIDO_dom"/>
</dbReference>
<dbReference type="PROSITE" id="PS00010">
    <property type="entry name" value="ASX_HYDROXYL"/>
    <property type="match status" value="1"/>
</dbReference>
<sequence length="1146" mass="123925">MDCRGPFSISCLVSLYVLLLVSRTDAITKEELFPYGQVSGEEIDQFVTAEATGGPLQLTYPIVLYGKKYSTVYVSTKGIVTFTKELDANAPIRPFPLNVPAIAPFYADILGEDAGVVSYRESTKQEILDKANTLVHQTYPTETAFQTRSVFIATWDDVIGYGLPTTYTNTFQLAVANSGEDSFAFFLYPIGALVWAKTLPRTEGQAELYGQAGFESESKFQTLDGSNSDYLRLLPTRSTPDGATSDGIHTYHIGLPDQGAATPTRESEAGANDDDEASRHDAEQSPPLTRDDIDDRHPFANLNHAQRPPEQAPTYPTATEGYRVPVQPPTPNSHGQQDAGKVVCQSSSQCHQEATCAAKNGGSCCECGPQFYGNGKICFNKDEPQRMNGQVSGQLNGLNFGGALMHNYIVVNEGRVYVAFSPIPNNVGDTLQTVLPVASIVGWLFALPDSGLKNGLSVTGGVFNHTATVRFPNSGQSVHVSQKFSGLDEHNMLHSTLYITGTAPAIAAGQTTEYEDHHVEYRQVSAGNIQSYSRSNVKSGDQSVPYTVEETITYTPCPFDQEASVGKSVRLHITRLVSLYQQQEQASRFGMDAKITELGAGGTNACAGVDCGTYANCLPQGDQAQCMCRQGYEPRPGSDANAKPLDCYDVNECAVRNECSPHAECINNEGSFTCRCLSGYIGDGRQCRTAEESEGSCEMVNNCDPNADCVADPQSQRQVCRCREGFAGDGMRCTLGSAINEEADCASQPEICDVNARCQRDSQGRPVCACFAGYVGNGRQCQLGHAGAQSQPVAPPGSCYHDPRQCGRDAACIPGADGAFACQCLPGFEGNGQNCRAKPTSRGGFLAFTQGMSVVKLSTDRNSMERGGQLAIVPGQTAVGISVDCADNFLYWSDIAGNTINRARYDGTEIEAVLREVPSAEGLAVDHASHNIFWTDSQNDHIAVAKLTDMKAGYKVVISKNLTNPRAIAVHPERGAIYWTDWVRSNPKIETANMDGSDRRTLVNRDLGLPNALAVDHTTDDLCWADAGNQKIECVTLDGNNRRMVYFGAQYPFSMTVHDSRLYWTDWGANNIMSVSKNGADVRTHELPLGSSGKVYGIVSVPDVCPRLQNLCSNQNGGCRHICLPMPGSRPKCVCPDNIPPEQCDQ</sequence>
<feature type="chain" id="PRO_5008897891" description="Nidogen-1" evidence="15">
    <location>
        <begin position="27"/>
        <end position="1146"/>
    </location>
</feature>
<feature type="domain" description="EGF-like" evidence="16">
    <location>
        <begin position="741"/>
        <end position="782"/>
    </location>
</feature>
<protein>
    <recommendedName>
        <fullName evidence="21">Nidogen-1</fullName>
    </recommendedName>
</protein>
<dbReference type="GO" id="GO:0017147">
    <property type="term" value="F:Wnt-protein binding"/>
    <property type="evidence" value="ECO:0007669"/>
    <property type="project" value="TreeGrafter"/>
</dbReference>
<evidence type="ECO:0000256" key="5">
    <source>
        <dbReference type="ARBA" id="ARBA00022729"/>
    </source>
</evidence>
<feature type="repeat" description="LDL-receptor class B" evidence="13">
    <location>
        <begin position="975"/>
        <end position="1019"/>
    </location>
</feature>
<evidence type="ECO:0000259" key="16">
    <source>
        <dbReference type="PROSITE" id="PS50026"/>
    </source>
</evidence>
<feature type="domain" description="NIDO" evidence="18">
    <location>
        <begin position="104"/>
        <end position="256"/>
    </location>
</feature>
<keyword evidence="11" id="KW-0325">Glycoprotein</keyword>
<evidence type="ECO:0000256" key="1">
    <source>
        <dbReference type="ARBA" id="ARBA00004302"/>
    </source>
</evidence>
<dbReference type="InterPro" id="IPR000152">
    <property type="entry name" value="EGF-type_Asp/Asn_hydroxyl_site"/>
</dbReference>
<evidence type="ECO:0000256" key="2">
    <source>
        <dbReference type="ARBA" id="ARBA00022525"/>
    </source>
</evidence>
<dbReference type="SMART" id="SM00181">
    <property type="entry name" value="EGF"/>
    <property type="match status" value="7"/>
</dbReference>
<dbReference type="Gene3D" id="2.40.155.10">
    <property type="entry name" value="Green fluorescent protein"/>
    <property type="match status" value="1"/>
</dbReference>
<dbReference type="PROSITE" id="PS50026">
    <property type="entry name" value="EGF_3"/>
    <property type="match status" value="4"/>
</dbReference>
<evidence type="ECO:0000313" key="20">
    <source>
        <dbReference type="Proteomes" id="UP000186922"/>
    </source>
</evidence>
<evidence type="ECO:0000259" key="18">
    <source>
        <dbReference type="PROSITE" id="PS51220"/>
    </source>
</evidence>
<dbReference type="PANTHER" id="PTHR46513">
    <property type="entry name" value="VITELLOGENIN RECEPTOR-LIKE PROTEIN-RELATED-RELATED"/>
    <property type="match status" value="1"/>
</dbReference>
<dbReference type="SUPFAM" id="SSF63825">
    <property type="entry name" value="YWTD domain"/>
    <property type="match status" value="1"/>
</dbReference>
<feature type="region of interest" description="Disordered" evidence="14">
    <location>
        <begin position="231"/>
        <end position="339"/>
    </location>
</feature>
<dbReference type="InterPro" id="IPR018097">
    <property type="entry name" value="EGF_Ca-bd_CS"/>
</dbReference>
<dbReference type="AlphaFoldDB" id="A0A1D1V1E2"/>
<name>A0A1D1V1E2_RAMVA</name>
<dbReference type="Proteomes" id="UP000186922">
    <property type="component" value="Unassembled WGS sequence"/>
</dbReference>
<dbReference type="InterPro" id="IPR009030">
    <property type="entry name" value="Growth_fac_rcpt_cys_sf"/>
</dbReference>
<evidence type="ECO:0000256" key="10">
    <source>
        <dbReference type="ARBA" id="ARBA00023157"/>
    </source>
</evidence>
<dbReference type="PROSITE" id="PS51120">
    <property type="entry name" value="LDLRB"/>
    <property type="match status" value="3"/>
</dbReference>
<dbReference type="STRING" id="947166.A0A1D1V1E2"/>
<dbReference type="SUPFAM" id="SSF54511">
    <property type="entry name" value="GFP-like"/>
    <property type="match status" value="1"/>
</dbReference>